<evidence type="ECO:0008006" key="10">
    <source>
        <dbReference type="Google" id="ProtNLM"/>
    </source>
</evidence>
<evidence type="ECO:0000313" key="8">
    <source>
        <dbReference type="EMBL" id="EGC38832.1"/>
    </source>
</evidence>
<dbReference type="KEGG" id="dpp:DICPUDRAFT_75603"/>
<organism evidence="8 9">
    <name type="scientific">Dictyostelium purpureum</name>
    <name type="common">Slime mold</name>
    <dbReference type="NCBI Taxonomy" id="5786"/>
    <lineage>
        <taxon>Eukaryota</taxon>
        <taxon>Amoebozoa</taxon>
        <taxon>Evosea</taxon>
        <taxon>Eumycetozoa</taxon>
        <taxon>Dictyostelia</taxon>
        <taxon>Dictyosteliales</taxon>
        <taxon>Dictyosteliaceae</taxon>
        <taxon>Dictyostelium</taxon>
    </lineage>
</organism>
<proteinExistence type="predicted"/>
<dbReference type="RefSeq" id="XP_003284626.1">
    <property type="nucleotide sequence ID" value="XM_003284578.1"/>
</dbReference>
<keyword evidence="9" id="KW-1185">Reference proteome</keyword>
<dbReference type="OrthoDB" id="19981at2759"/>
<dbReference type="PANTHER" id="PTHR31394:SF1">
    <property type="entry name" value="TRANSMEMBRANE PROTEIN 199"/>
    <property type="match status" value="1"/>
</dbReference>
<feature type="transmembrane region" description="Helical" evidence="7">
    <location>
        <begin position="156"/>
        <end position="176"/>
    </location>
</feature>
<keyword evidence="3" id="KW-0256">Endoplasmic reticulum</keyword>
<evidence type="ECO:0000256" key="6">
    <source>
        <dbReference type="SAM" id="MobiDB-lite"/>
    </source>
</evidence>
<dbReference type="GO" id="GO:0012505">
    <property type="term" value="C:endomembrane system"/>
    <property type="evidence" value="ECO:0000318"/>
    <property type="project" value="GO_Central"/>
</dbReference>
<feature type="region of interest" description="Disordered" evidence="6">
    <location>
        <begin position="1"/>
        <end position="31"/>
    </location>
</feature>
<gene>
    <name evidence="8" type="ORF">DICPUDRAFT_75603</name>
</gene>
<keyword evidence="4 7" id="KW-1133">Transmembrane helix</keyword>
<evidence type="ECO:0000256" key="2">
    <source>
        <dbReference type="ARBA" id="ARBA00022692"/>
    </source>
</evidence>
<dbReference type="Pfam" id="PF11712">
    <property type="entry name" value="Vma12"/>
    <property type="match status" value="1"/>
</dbReference>
<dbReference type="Proteomes" id="UP000001064">
    <property type="component" value="Unassembled WGS sequence"/>
</dbReference>
<dbReference type="PANTHER" id="PTHR31394">
    <property type="entry name" value="TRANSMEMBRANE PROTEIN 199"/>
    <property type="match status" value="1"/>
</dbReference>
<evidence type="ECO:0000256" key="1">
    <source>
        <dbReference type="ARBA" id="ARBA00004477"/>
    </source>
</evidence>
<feature type="transmembrane region" description="Helical" evidence="7">
    <location>
        <begin position="188"/>
        <end position="208"/>
    </location>
</feature>
<dbReference type="InParanoid" id="F0ZB50"/>
<evidence type="ECO:0000256" key="5">
    <source>
        <dbReference type="ARBA" id="ARBA00023136"/>
    </source>
</evidence>
<evidence type="ECO:0000313" key="9">
    <source>
        <dbReference type="Proteomes" id="UP000001064"/>
    </source>
</evidence>
<dbReference type="EMBL" id="GL870968">
    <property type="protein sequence ID" value="EGC38832.1"/>
    <property type="molecule type" value="Genomic_DNA"/>
</dbReference>
<dbReference type="OMA" id="EYEYSKM"/>
<accession>F0ZB50</accession>
<name>F0ZB50_DICPU</name>
<dbReference type="GeneID" id="10506530"/>
<keyword evidence="5 7" id="KW-0472">Membrane</keyword>
<protein>
    <recommendedName>
        <fullName evidence="10">Endoplasmic reticulum-based factor for assembly of V-ATPase</fullName>
    </recommendedName>
</protein>
<feature type="compositionally biased region" description="Basic and acidic residues" evidence="6">
    <location>
        <begin position="11"/>
        <end position="24"/>
    </location>
</feature>
<dbReference type="FunCoup" id="F0ZB50">
    <property type="interactions" value="43"/>
</dbReference>
<dbReference type="VEuPathDB" id="AmoebaDB:DICPUDRAFT_75603"/>
<dbReference type="GO" id="GO:0005789">
    <property type="term" value="C:endoplasmic reticulum membrane"/>
    <property type="evidence" value="ECO:0007669"/>
    <property type="project" value="UniProtKB-SubCell"/>
</dbReference>
<keyword evidence="2 7" id="KW-0812">Transmembrane</keyword>
<evidence type="ECO:0000256" key="3">
    <source>
        <dbReference type="ARBA" id="ARBA00022824"/>
    </source>
</evidence>
<dbReference type="GO" id="GO:0070072">
    <property type="term" value="P:vacuolar proton-transporting V-type ATPase complex assembly"/>
    <property type="evidence" value="ECO:0007669"/>
    <property type="project" value="InterPro"/>
</dbReference>
<dbReference type="AlphaFoldDB" id="F0ZB50"/>
<evidence type="ECO:0000256" key="7">
    <source>
        <dbReference type="SAM" id="Phobius"/>
    </source>
</evidence>
<comment type="subcellular location">
    <subcellularLocation>
        <location evidence="1">Endoplasmic reticulum membrane</location>
        <topology evidence="1">Multi-pass membrane protein</topology>
    </subcellularLocation>
</comment>
<sequence length="259" mass="29758">MTSNKNNKSNNKKENESTLDKNDNKNNNSNSLNFNVTEFIKSSINSILNSNNSNKNLKDKYSKILKDQQIYISYNDLKEISTISKNTKNIIYLQDLLKGSSIYYPPKIVQPPTPEQIAKKQYLEKISKEYEYSKMIKNISKKDEDKNELASFKTQLSIAVNILVTFFTLLVVGMYLGNKWLNSLVKGMIVGLVFGIGGVAAEVWLFVLRGTEHELGKEKSKKTEEKIKDFKIKRRTRQIKKEQDQKLLQDTSSNDIVIN</sequence>
<reference evidence="9" key="1">
    <citation type="journal article" date="2011" name="Genome Biol.">
        <title>Comparative genomics of the social amoebae Dictyostelium discoideum and Dictyostelium purpureum.</title>
        <authorList>
            <consortium name="US DOE Joint Genome Institute (JGI-PGF)"/>
            <person name="Sucgang R."/>
            <person name="Kuo A."/>
            <person name="Tian X."/>
            <person name="Salerno W."/>
            <person name="Parikh A."/>
            <person name="Feasley C.L."/>
            <person name="Dalin E."/>
            <person name="Tu H."/>
            <person name="Huang E."/>
            <person name="Barry K."/>
            <person name="Lindquist E."/>
            <person name="Shapiro H."/>
            <person name="Bruce D."/>
            <person name="Schmutz J."/>
            <person name="Salamov A."/>
            <person name="Fey P."/>
            <person name="Gaudet P."/>
            <person name="Anjard C."/>
            <person name="Babu M.M."/>
            <person name="Basu S."/>
            <person name="Bushmanova Y."/>
            <person name="van der Wel H."/>
            <person name="Katoh-Kurasawa M."/>
            <person name="Dinh C."/>
            <person name="Coutinho P.M."/>
            <person name="Saito T."/>
            <person name="Elias M."/>
            <person name="Schaap P."/>
            <person name="Kay R.R."/>
            <person name="Henrissat B."/>
            <person name="Eichinger L."/>
            <person name="Rivero F."/>
            <person name="Putnam N.H."/>
            <person name="West C.M."/>
            <person name="Loomis W.F."/>
            <person name="Chisholm R.L."/>
            <person name="Shaulsky G."/>
            <person name="Strassmann J.E."/>
            <person name="Queller D.C."/>
            <person name="Kuspa A."/>
            <person name="Grigoriev I.V."/>
        </authorList>
    </citation>
    <scope>NUCLEOTIDE SEQUENCE [LARGE SCALE GENOMIC DNA]</scope>
    <source>
        <strain evidence="9">QSDP1</strain>
    </source>
</reference>
<dbReference type="eggNOG" id="ENOG502RHC5">
    <property type="taxonomic scope" value="Eukaryota"/>
</dbReference>
<dbReference type="InterPro" id="IPR021013">
    <property type="entry name" value="ATPase_Vma12"/>
</dbReference>
<evidence type="ECO:0000256" key="4">
    <source>
        <dbReference type="ARBA" id="ARBA00022989"/>
    </source>
</evidence>